<dbReference type="EMBL" id="VCQT01000046">
    <property type="protein sequence ID" value="TMW10425.1"/>
    <property type="molecule type" value="Genomic_DNA"/>
</dbReference>
<comment type="caution">
    <text evidence="7">The sequence shown here is derived from an EMBL/GenBank/DDBJ whole genome shotgun (WGS) entry which is preliminary data.</text>
</comment>
<comment type="function">
    <text evidence="5">Methylation of the membrane-bound methyl-accepting chemotaxis proteins (MCP) to form gamma-glutamyl methyl ester residues in MCP.</text>
</comment>
<dbReference type="InterPro" id="IPR029063">
    <property type="entry name" value="SAM-dependent_MTases_sf"/>
</dbReference>
<evidence type="ECO:0000256" key="1">
    <source>
        <dbReference type="ARBA" id="ARBA00001541"/>
    </source>
</evidence>
<keyword evidence="3 5" id="KW-0808">Transferase</keyword>
<dbReference type="PANTHER" id="PTHR24422">
    <property type="entry name" value="CHEMOTAXIS PROTEIN METHYLTRANSFERASE"/>
    <property type="match status" value="1"/>
</dbReference>
<accession>A0ABY2XFP8</accession>
<dbReference type="SUPFAM" id="SSF47757">
    <property type="entry name" value="Chemotaxis receptor methyltransferase CheR, N-terminal domain"/>
    <property type="match status" value="1"/>
</dbReference>
<evidence type="ECO:0000313" key="8">
    <source>
        <dbReference type="Proteomes" id="UP000739180"/>
    </source>
</evidence>
<dbReference type="InterPro" id="IPR000780">
    <property type="entry name" value="CheR_MeTrfase"/>
</dbReference>
<dbReference type="Pfam" id="PF03705">
    <property type="entry name" value="CheR_N"/>
    <property type="match status" value="1"/>
</dbReference>
<keyword evidence="4 5" id="KW-0949">S-adenosyl-L-methionine</keyword>
<dbReference type="Gene3D" id="1.10.155.10">
    <property type="entry name" value="Chemotaxis receptor methyltransferase CheR, N-terminal domain"/>
    <property type="match status" value="1"/>
</dbReference>
<dbReference type="PANTHER" id="PTHR24422:SF19">
    <property type="entry name" value="CHEMOTAXIS PROTEIN METHYLTRANSFERASE"/>
    <property type="match status" value="1"/>
</dbReference>
<gene>
    <name evidence="7" type="ORF">FGS76_17965</name>
</gene>
<evidence type="ECO:0000256" key="3">
    <source>
        <dbReference type="ARBA" id="ARBA00022679"/>
    </source>
</evidence>
<dbReference type="SMART" id="SM00138">
    <property type="entry name" value="MeTrc"/>
    <property type="match status" value="1"/>
</dbReference>
<dbReference type="Pfam" id="PF01739">
    <property type="entry name" value="CheR"/>
    <property type="match status" value="1"/>
</dbReference>
<sequence length="287" mass="32928">MNNDLERYAAGSTKTPERDLLFSDADFERIRELIYRRAGIVLASHKRDMVYSRVGRRVRQQGLLSFHDYLTRLERETGGPEWEAFTNTLTTNLTAFFREAHHFPLLADHVRGRPGPIRVWSAGASTGEEPYSLAMLLLETLGDKAKFEILATDIDTDALNRARLGVYPLAQVQKLDEQRRRRFFQRGSGARAGFARVRPEVASRVRFETLNLVTPGWKVDPPFDAIFCRNVMIYFDRDTQARVLERFAPLLKSDGLLFAGHSESFSYISDRFLLRGQTVYRPVHTKG</sequence>
<dbReference type="InterPro" id="IPR050903">
    <property type="entry name" value="Bact_Chemotaxis_MeTrfase"/>
</dbReference>
<dbReference type="SUPFAM" id="SSF53335">
    <property type="entry name" value="S-adenosyl-L-methionine-dependent methyltransferases"/>
    <property type="match status" value="1"/>
</dbReference>
<evidence type="ECO:0000313" key="7">
    <source>
        <dbReference type="EMBL" id="TMW10425.1"/>
    </source>
</evidence>
<protein>
    <recommendedName>
        <fullName evidence="5">Chemotaxis protein methyltransferase</fullName>
        <ecNumber evidence="5">2.1.1.80</ecNumber>
    </recommendedName>
</protein>
<dbReference type="InterPro" id="IPR022641">
    <property type="entry name" value="CheR_N"/>
</dbReference>
<dbReference type="InterPro" id="IPR036804">
    <property type="entry name" value="CheR_N_sf"/>
</dbReference>
<dbReference type="PROSITE" id="PS50123">
    <property type="entry name" value="CHER"/>
    <property type="match status" value="1"/>
</dbReference>
<proteinExistence type="predicted"/>
<dbReference type="PIRSF" id="PIRSF000410">
    <property type="entry name" value="CheR"/>
    <property type="match status" value="1"/>
</dbReference>
<evidence type="ECO:0000256" key="5">
    <source>
        <dbReference type="PIRNR" id="PIRNR000410"/>
    </source>
</evidence>
<dbReference type="RefSeq" id="WP_138774033.1">
    <property type="nucleotide sequence ID" value="NZ_JBHSSX010000124.1"/>
</dbReference>
<dbReference type="InterPro" id="IPR022642">
    <property type="entry name" value="CheR_C"/>
</dbReference>
<dbReference type="EC" id="2.1.1.80" evidence="5"/>
<comment type="catalytic activity">
    <reaction evidence="1 5">
        <text>L-glutamyl-[protein] + S-adenosyl-L-methionine = [protein]-L-glutamate 5-O-methyl ester + S-adenosyl-L-homocysteine</text>
        <dbReference type="Rhea" id="RHEA:24452"/>
        <dbReference type="Rhea" id="RHEA-COMP:10208"/>
        <dbReference type="Rhea" id="RHEA-COMP:10311"/>
        <dbReference type="ChEBI" id="CHEBI:29973"/>
        <dbReference type="ChEBI" id="CHEBI:57856"/>
        <dbReference type="ChEBI" id="CHEBI:59789"/>
        <dbReference type="ChEBI" id="CHEBI:82795"/>
        <dbReference type="EC" id="2.1.1.80"/>
    </reaction>
</comment>
<reference evidence="7 8" key="1">
    <citation type="submission" date="2019-05" db="EMBL/GenBank/DDBJ databases">
        <title>Genome of Alcanivorax gelatiniphagus, an oil degrading marine bacteria.</title>
        <authorList>
            <person name="Kwon K.K."/>
        </authorList>
    </citation>
    <scope>NUCLEOTIDE SEQUENCE [LARGE SCALE GENOMIC DNA]</scope>
    <source>
        <strain evidence="7 8">MEBiC 08158</strain>
    </source>
</reference>
<dbReference type="Gene3D" id="3.40.50.150">
    <property type="entry name" value="Vaccinia Virus protein VP39"/>
    <property type="match status" value="1"/>
</dbReference>
<evidence type="ECO:0000256" key="4">
    <source>
        <dbReference type="ARBA" id="ARBA00022691"/>
    </source>
</evidence>
<dbReference type="Proteomes" id="UP000739180">
    <property type="component" value="Unassembled WGS sequence"/>
</dbReference>
<dbReference type="CDD" id="cd02440">
    <property type="entry name" value="AdoMet_MTases"/>
    <property type="match status" value="1"/>
</dbReference>
<feature type="domain" description="CheR-type methyltransferase" evidence="6">
    <location>
        <begin position="15"/>
        <end position="285"/>
    </location>
</feature>
<evidence type="ECO:0000259" key="6">
    <source>
        <dbReference type="PROSITE" id="PS50123"/>
    </source>
</evidence>
<organism evidence="7 8">
    <name type="scientific">Alloalcanivorax gelatiniphagus</name>
    <dbReference type="NCBI Taxonomy" id="1194167"/>
    <lineage>
        <taxon>Bacteria</taxon>
        <taxon>Pseudomonadati</taxon>
        <taxon>Pseudomonadota</taxon>
        <taxon>Gammaproteobacteria</taxon>
        <taxon>Oceanospirillales</taxon>
        <taxon>Alcanivoracaceae</taxon>
        <taxon>Alloalcanivorax</taxon>
    </lineage>
</organism>
<name>A0ABY2XFP8_9GAMM</name>
<dbReference type="InterPro" id="IPR026024">
    <property type="entry name" value="Chemotaxis_MeTrfase_CheR"/>
</dbReference>
<dbReference type="PRINTS" id="PR00996">
    <property type="entry name" value="CHERMTFRASE"/>
</dbReference>
<evidence type="ECO:0000256" key="2">
    <source>
        <dbReference type="ARBA" id="ARBA00022603"/>
    </source>
</evidence>
<keyword evidence="8" id="KW-1185">Reference proteome</keyword>
<keyword evidence="2 5" id="KW-0489">Methyltransferase</keyword>